<dbReference type="Pfam" id="PF13614">
    <property type="entry name" value="AAA_31"/>
    <property type="match status" value="1"/>
</dbReference>
<feature type="domain" description="AAA" evidence="20">
    <location>
        <begin position="534"/>
        <end position="644"/>
    </location>
</feature>
<evidence type="ECO:0000256" key="8">
    <source>
        <dbReference type="ARBA" id="ARBA00022679"/>
    </source>
</evidence>
<protein>
    <recommendedName>
        <fullName evidence="5">non-specific protein-tyrosine kinase</fullName>
        <ecNumber evidence="5">2.7.10.2</ecNumber>
    </recommendedName>
</protein>
<comment type="similarity">
    <text evidence="4">Belongs to the etk/wzc family.</text>
</comment>
<dbReference type="Pfam" id="PF13807">
    <property type="entry name" value="GNVR"/>
    <property type="match status" value="1"/>
</dbReference>
<dbReference type="GO" id="GO:0005524">
    <property type="term" value="F:ATP binding"/>
    <property type="evidence" value="ECO:0007669"/>
    <property type="project" value="UniProtKB-KW"/>
</dbReference>
<evidence type="ECO:0000256" key="4">
    <source>
        <dbReference type="ARBA" id="ARBA00008883"/>
    </source>
</evidence>
<keyword evidence="15" id="KW-0829">Tyrosine-protein kinase</keyword>
<dbReference type="HOGENOM" id="CLU_009912_2_2_3"/>
<dbReference type="InterPro" id="IPR050445">
    <property type="entry name" value="Bact_polysacc_biosynth/exp"/>
</dbReference>
<evidence type="ECO:0000256" key="13">
    <source>
        <dbReference type="ARBA" id="ARBA00022989"/>
    </source>
</evidence>
<comment type="similarity">
    <text evidence="2">Belongs to the CpsC/CapA family.</text>
</comment>
<proteinExistence type="inferred from homology"/>
<dbReference type="PATRIC" id="fig|56107.3.peg.4753"/>
<dbReference type="GO" id="GO:0042802">
    <property type="term" value="F:identical protein binding"/>
    <property type="evidence" value="ECO:0007669"/>
    <property type="project" value="UniProtKB-ARBA"/>
</dbReference>
<feature type="coiled-coil region" evidence="17">
    <location>
        <begin position="213"/>
        <end position="247"/>
    </location>
</feature>
<evidence type="ECO:0000313" key="23">
    <source>
        <dbReference type="Proteomes" id="UP000010475"/>
    </source>
</evidence>
<feature type="domain" description="Tyrosine-protein kinase G-rich" evidence="21">
    <location>
        <begin position="374"/>
        <end position="445"/>
    </location>
</feature>
<feature type="transmembrane region" description="Helical" evidence="18">
    <location>
        <begin position="425"/>
        <end position="446"/>
    </location>
</feature>
<keyword evidence="9 18" id="KW-0812">Transmembrane</keyword>
<dbReference type="STRING" id="56107.Cylst_4333"/>
<evidence type="ECO:0000256" key="9">
    <source>
        <dbReference type="ARBA" id="ARBA00022692"/>
    </source>
</evidence>
<keyword evidence="13 18" id="KW-1133">Transmembrane helix</keyword>
<dbReference type="Gene3D" id="3.40.50.300">
    <property type="entry name" value="P-loop containing nucleotide triphosphate hydrolases"/>
    <property type="match status" value="1"/>
</dbReference>
<dbReference type="InterPro" id="IPR025669">
    <property type="entry name" value="AAA_dom"/>
</dbReference>
<sequence>MESRESIDIDISRYLLMFKRQWVTAALVLATTVTLSAVATTFLKPSYEASGKLLFITPSFQLVQGENGGELKTVLSGNPINNQIELILSPAFLQQVIDKLELKNKKNEVLEVESLASGLTLKIIGGTDVLRISYASRNPEEAAEVVNTIMSLYLKNDILINSSEAEATRKILTKRLPQNEAAVNFSGLELRRFKQKNNIVDIAEETKSSVAFMGNLNNEINIVKAQIEDINAQANALRQKIGLTSQEAIIVSSLSQSPAVQEILKNLQAIDIQLGTERSRFLDETPIIVNLLDKKASLNNILQKEIEKTIGSQTKVPQGLLQIGALRQSLIQTFLQLEIQRIGLAQRLASLYSTRSNYDKRAKLIPQLVQRQHDLERNLEVAESTYKTMLKKIQELELAENKNTANGKIIAKALVPQKPVSGTKMLFLVLGMLFGIFFATTIVLLIELSDKSLKTLQEVRESFRYTLLGILPLLEKKPLSRRRNAELKYPEITVKNVPHCLTSEMYRMIQANLKFISSDKVLKTIVVTSAVPKEGKSTVSANLAAAIAQLGRRVLLIDADMRVPFQHTLWQLTNTAGLSDFLVGEVEFHKIAHPVMDNLDVLPSGVKPPNPLALLDSKRMASVIADLSSQYDFVIIDSPPFLLAADALTLGQMTDGILLVARPGVINYNSAATAQEMLERSGQHVLGLVVNGMIEKNEPYQITPTFRMK</sequence>
<evidence type="ECO:0000256" key="3">
    <source>
        <dbReference type="ARBA" id="ARBA00007316"/>
    </source>
</evidence>
<evidence type="ECO:0000256" key="2">
    <source>
        <dbReference type="ARBA" id="ARBA00006683"/>
    </source>
</evidence>
<dbReference type="eggNOG" id="COG0489">
    <property type="taxonomic scope" value="Bacteria"/>
</dbReference>
<feature type="coiled-coil region" evidence="17">
    <location>
        <begin position="372"/>
        <end position="399"/>
    </location>
</feature>
<dbReference type="SUPFAM" id="SSF52540">
    <property type="entry name" value="P-loop containing nucleoside triphosphate hydrolases"/>
    <property type="match status" value="1"/>
</dbReference>
<dbReference type="PANTHER" id="PTHR32309">
    <property type="entry name" value="TYROSINE-PROTEIN KINASE"/>
    <property type="match status" value="1"/>
</dbReference>
<evidence type="ECO:0000313" key="22">
    <source>
        <dbReference type="EMBL" id="AFZ26426.1"/>
    </source>
</evidence>
<feature type="domain" description="Polysaccharide chain length determinant N-terminal" evidence="19">
    <location>
        <begin position="8"/>
        <end position="100"/>
    </location>
</feature>
<dbReference type="Proteomes" id="UP000010475">
    <property type="component" value="Chromosome"/>
</dbReference>
<reference evidence="22 23" key="1">
    <citation type="submission" date="2012-06" db="EMBL/GenBank/DDBJ databases">
        <title>Finished chromosome of genome of Cylindrospermum stagnale PCC 7417.</title>
        <authorList>
            <consortium name="US DOE Joint Genome Institute"/>
            <person name="Gugger M."/>
            <person name="Coursin T."/>
            <person name="Rippka R."/>
            <person name="Tandeau De Marsac N."/>
            <person name="Huntemann M."/>
            <person name="Wei C.-L."/>
            <person name="Han J."/>
            <person name="Detter J.C."/>
            <person name="Han C."/>
            <person name="Tapia R."/>
            <person name="Chen A."/>
            <person name="Kyrpides N."/>
            <person name="Mavromatis K."/>
            <person name="Markowitz V."/>
            <person name="Szeto E."/>
            <person name="Ivanova N."/>
            <person name="Pagani I."/>
            <person name="Pati A."/>
            <person name="Goodwin L."/>
            <person name="Nordberg H.P."/>
            <person name="Cantor M.N."/>
            <person name="Hua S.X."/>
            <person name="Woyke T."/>
            <person name="Kerfeld C.A."/>
        </authorList>
    </citation>
    <scope>NUCLEOTIDE SEQUENCE [LARGE SCALE GENOMIC DNA]</scope>
    <source>
        <strain evidence="22 23">PCC 7417</strain>
    </source>
</reference>
<dbReference type="eggNOG" id="COG3206">
    <property type="taxonomic scope" value="Bacteria"/>
</dbReference>
<organism evidence="22 23">
    <name type="scientific">Cylindrospermum stagnale PCC 7417</name>
    <dbReference type="NCBI Taxonomy" id="56107"/>
    <lineage>
        <taxon>Bacteria</taxon>
        <taxon>Bacillati</taxon>
        <taxon>Cyanobacteriota</taxon>
        <taxon>Cyanophyceae</taxon>
        <taxon>Nostocales</taxon>
        <taxon>Nostocaceae</taxon>
        <taxon>Cylindrospermum</taxon>
    </lineage>
</organism>
<evidence type="ECO:0000256" key="11">
    <source>
        <dbReference type="ARBA" id="ARBA00022777"/>
    </source>
</evidence>
<keyword evidence="23" id="KW-1185">Reference proteome</keyword>
<evidence type="ECO:0000259" key="21">
    <source>
        <dbReference type="Pfam" id="PF13807"/>
    </source>
</evidence>
<evidence type="ECO:0000259" key="19">
    <source>
        <dbReference type="Pfam" id="PF02706"/>
    </source>
</evidence>
<keyword evidence="7" id="KW-0997">Cell inner membrane</keyword>
<evidence type="ECO:0000256" key="17">
    <source>
        <dbReference type="SAM" id="Coils"/>
    </source>
</evidence>
<gene>
    <name evidence="22" type="ORF">Cylst_4333</name>
</gene>
<dbReference type="InterPro" id="IPR005702">
    <property type="entry name" value="Wzc-like_C"/>
</dbReference>
<keyword evidence="8" id="KW-0808">Transferase</keyword>
<evidence type="ECO:0000256" key="6">
    <source>
        <dbReference type="ARBA" id="ARBA00022475"/>
    </source>
</evidence>
<comment type="catalytic activity">
    <reaction evidence="16">
        <text>L-tyrosyl-[protein] + ATP = O-phospho-L-tyrosyl-[protein] + ADP + H(+)</text>
        <dbReference type="Rhea" id="RHEA:10596"/>
        <dbReference type="Rhea" id="RHEA-COMP:10136"/>
        <dbReference type="Rhea" id="RHEA-COMP:20101"/>
        <dbReference type="ChEBI" id="CHEBI:15378"/>
        <dbReference type="ChEBI" id="CHEBI:30616"/>
        <dbReference type="ChEBI" id="CHEBI:46858"/>
        <dbReference type="ChEBI" id="CHEBI:61978"/>
        <dbReference type="ChEBI" id="CHEBI:456216"/>
        <dbReference type="EC" id="2.7.10.2"/>
    </reaction>
</comment>
<dbReference type="EC" id="2.7.10.2" evidence="5"/>
<dbReference type="InterPro" id="IPR027417">
    <property type="entry name" value="P-loop_NTPase"/>
</dbReference>
<dbReference type="NCBIfam" id="TIGR01007">
    <property type="entry name" value="eps_fam"/>
    <property type="match status" value="1"/>
</dbReference>
<evidence type="ECO:0000256" key="18">
    <source>
        <dbReference type="SAM" id="Phobius"/>
    </source>
</evidence>
<keyword evidence="12" id="KW-0067">ATP-binding</keyword>
<dbReference type="AlphaFoldDB" id="K9X2Y7"/>
<feature type="transmembrane region" description="Helical" evidence="18">
    <location>
        <begin position="21"/>
        <end position="43"/>
    </location>
</feature>
<dbReference type="KEGG" id="csg:Cylst_4333"/>
<dbReference type="OrthoDB" id="9758283at2"/>
<dbReference type="RefSeq" id="WP_015209668.1">
    <property type="nucleotide sequence ID" value="NC_019757.1"/>
</dbReference>
<evidence type="ECO:0000259" key="20">
    <source>
        <dbReference type="Pfam" id="PF13614"/>
    </source>
</evidence>
<evidence type="ECO:0000256" key="7">
    <source>
        <dbReference type="ARBA" id="ARBA00022519"/>
    </source>
</evidence>
<accession>K9X2Y7</accession>
<dbReference type="Pfam" id="PF02706">
    <property type="entry name" value="Wzz"/>
    <property type="match status" value="1"/>
</dbReference>
<evidence type="ECO:0000256" key="5">
    <source>
        <dbReference type="ARBA" id="ARBA00011903"/>
    </source>
</evidence>
<evidence type="ECO:0000256" key="16">
    <source>
        <dbReference type="ARBA" id="ARBA00051245"/>
    </source>
</evidence>
<keyword evidence="14 18" id="KW-0472">Membrane</keyword>
<keyword evidence="6" id="KW-1003">Cell membrane</keyword>
<keyword evidence="11" id="KW-0418">Kinase</keyword>
<dbReference type="PANTHER" id="PTHR32309:SF13">
    <property type="entry name" value="FERRIC ENTEROBACTIN TRANSPORT PROTEIN FEPE"/>
    <property type="match status" value="1"/>
</dbReference>
<evidence type="ECO:0000256" key="14">
    <source>
        <dbReference type="ARBA" id="ARBA00023136"/>
    </source>
</evidence>
<dbReference type="InterPro" id="IPR003856">
    <property type="entry name" value="LPS_length_determ_N"/>
</dbReference>
<dbReference type="EMBL" id="CP003642">
    <property type="protein sequence ID" value="AFZ26426.1"/>
    <property type="molecule type" value="Genomic_DNA"/>
</dbReference>
<dbReference type="GO" id="GO:0004715">
    <property type="term" value="F:non-membrane spanning protein tyrosine kinase activity"/>
    <property type="evidence" value="ECO:0007669"/>
    <property type="project" value="UniProtKB-EC"/>
</dbReference>
<dbReference type="FunFam" id="3.40.50.300:FF:000527">
    <property type="entry name" value="Tyrosine-protein kinase etk"/>
    <property type="match status" value="1"/>
</dbReference>
<comment type="similarity">
    <text evidence="3">Belongs to the CpsD/CapB family.</text>
</comment>
<keyword evidence="17" id="KW-0175">Coiled coil</keyword>
<evidence type="ECO:0000256" key="1">
    <source>
        <dbReference type="ARBA" id="ARBA00004429"/>
    </source>
</evidence>
<dbReference type="InterPro" id="IPR032807">
    <property type="entry name" value="GNVR"/>
</dbReference>
<evidence type="ECO:0000256" key="12">
    <source>
        <dbReference type="ARBA" id="ARBA00022840"/>
    </source>
</evidence>
<evidence type="ECO:0000256" key="15">
    <source>
        <dbReference type="ARBA" id="ARBA00023137"/>
    </source>
</evidence>
<name>K9X2Y7_9NOST</name>
<comment type="subcellular location">
    <subcellularLocation>
        <location evidence="1">Cell inner membrane</location>
        <topology evidence="1">Multi-pass membrane protein</topology>
    </subcellularLocation>
</comment>
<keyword evidence="10" id="KW-0547">Nucleotide-binding</keyword>
<dbReference type="CDD" id="cd05387">
    <property type="entry name" value="BY-kinase"/>
    <property type="match status" value="1"/>
</dbReference>
<dbReference type="GO" id="GO:0005886">
    <property type="term" value="C:plasma membrane"/>
    <property type="evidence" value="ECO:0007669"/>
    <property type="project" value="UniProtKB-SubCell"/>
</dbReference>
<evidence type="ECO:0000256" key="10">
    <source>
        <dbReference type="ARBA" id="ARBA00022741"/>
    </source>
</evidence>